<feature type="transmembrane region" description="Helical" evidence="1">
    <location>
        <begin position="12"/>
        <end position="33"/>
    </location>
</feature>
<evidence type="ECO:0000256" key="1">
    <source>
        <dbReference type="SAM" id="Phobius"/>
    </source>
</evidence>
<comment type="caution">
    <text evidence="2">The sequence shown here is derived from an EMBL/GenBank/DDBJ whole genome shotgun (WGS) entry which is preliminary data.</text>
</comment>
<keyword evidence="1" id="KW-0472">Membrane</keyword>
<dbReference type="EMBL" id="LAZR01031461">
    <property type="protein sequence ID" value="KKL53685.1"/>
    <property type="molecule type" value="Genomic_DNA"/>
</dbReference>
<evidence type="ECO:0000313" key="2">
    <source>
        <dbReference type="EMBL" id="KKL53685.1"/>
    </source>
</evidence>
<reference evidence="2" key="1">
    <citation type="journal article" date="2015" name="Nature">
        <title>Complex archaea that bridge the gap between prokaryotes and eukaryotes.</title>
        <authorList>
            <person name="Spang A."/>
            <person name="Saw J.H."/>
            <person name="Jorgensen S.L."/>
            <person name="Zaremba-Niedzwiedzka K."/>
            <person name="Martijn J."/>
            <person name="Lind A.E."/>
            <person name="van Eijk R."/>
            <person name="Schleper C."/>
            <person name="Guy L."/>
            <person name="Ettema T.J."/>
        </authorList>
    </citation>
    <scope>NUCLEOTIDE SEQUENCE</scope>
</reference>
<keyword evidence="1" id="KW-0812">Transmembrane</keyword>
<protein>
    <submittedName>
        <fullName evidence="2">Uncharacterized protein</fullName>
    </submittedName>
</protein>
<name>A0A0F9F8Y2_9ZZZZ</name>
<sequence length="173" mass="20086">MDVMITPRLQLVISLALGGFAAALVSYVLHIRWQDKVVQRQKLENLFSSVKLYIASLHSTYVPVVCYLQGQCGFTSTVSFEKEAMNDVRDRENKMFALAYIYFPNMIELLNNLYRVRVECEGITRFIVETKQEQYSGPADKKERFIELVNSIGKIQWRILDRIIEKADRINNV</sequence>
<organism evidence="2">
    <name type="scientific">marine sediment metagenome</name>
    <dbReference type="NCBI Taxonomy" id="412755"/>
    <lineage>
        <taxon>unclassified sequences</taxon>
        <taxon>metagenomes</taxon>
        <taxon>ecological metagenomes</taxon>
    </lineage>
</organism>
<keyword evidence="1" id="KW-1133">Transmembrane helix</keyword>
<dbReference type="AlphaFoldDB" id="A0A0F9F8Y2"/>
<proteinExistence type="predicted"/>
<gene>
    <name evidence="2" type="ORF">LCGC14_2272970</name>
</gene>
<accession>A0A0F9F8Y2</accession>